<accession>A0ABU7VQM4</accession>
<dbReference type="Pfam" id="PF08765">
    <property type="entry name" value="Mor"/>
    <property type="match status" value="1"/>
</dbReference>
<comment type="caution">
    <text evidence="2">The sequence shown here is derived from an EMBL/GenBank/DDBJ whole genome shotgun (WGS) entry which is preliminary data.</text>
</comment>
<organism evidence="2 3">
    <name type="scientific">Paenibacillus haidiansis</name>
    <dbReference type="NCBI Taxonomy" id="1574488"/>
    <lineage>
        <taxon>Bacteria</taxon>
        <taxon>Bacillati</taxon>
        <taxon>Bacillota</taxon>
        <taxon>Bacilli</taxon>
        <taxon>Bacillales</taxon>
        <taxon>Paenibacillaceae</taxon>
        <taxon>Paenibacillus</taxon>
    </lineage>
</organism>
<sequence>MEDWIKELTIDMIPEPYSSYAKAIGIENLIELVKLSGGDEIYLPTLDFFRRPIRDKRIREEYTGYNEKSLARKYELSERRIREIVEGEKPPAIIDENQFSLIVENGAFTWGTPSKNE</sequence>
<proteinExistence type="predicted"/>
<evidence type="ECO:0000313" key="2">
    <source>
        <dbReference type="EMBL" id="MEF2965653.1"/>
    </source>
</evidence>
<dbReference type="InterPro" id="IPR009057">
    <property type="entry name" value="Homeodomain-like_sf"/>
</dbReference>
<dbReference type="SUPFAM" id="SSF46689">
    <property type="entry name" value="Homeodomain-like"/>
    <property type="match status" value="1"/>
</dbReference>
<reference evidence="2 3" key="1">
    <citation type="submission" date="2024-02" db="EMBL/GenBank/DDBJ databases">
        <title>A nitrogen-fixing paenibacillus bacterium.</title>
        <authorList>
            <person name="Zhang W.L."/>
            <person name="Chen S.F."/>
        </authorList>
    </citation>
    <scope>NUCLEOTIDE SEQUENCE [LARGE SCALE GENOMIC DNA]</scope>
    <source>
        <strain evidence="2 3">M1</strain>
    </source>
</reference>
<gene>
    <name evidence="2" type="ORF">V3851_07410</name>
</gene>
<dbReference type="InterPro" id="IPR014875">
    <property type="entry name" value="Mor_transcription_activator"/>
</dbReference>
<protein>
    <submittedName>
        <fullName evidence="2">Mor transcription activator family protein</fullName>
    </submittedName>
</protein>
<evidence type="ECO:0000259" key="1">
    <source>
        <dbReference type="Pfam" id="PF08765"/>
    </source>
</evidence>
<name>A0ABU7VQM4_9BACL</name>
<feature type="domain" description="Mor transcription activator" evidence="1">
    <location>
        <begin position="19"/>
        <end position="87"/>
    </location>
</feature>
<dbReference type="Proteomes" id="UP001306950">
    <property type="component" value="Unassembled WGS sequence"/>
</dbReference>
<evidence type="ECO:0000313" key="3">
    <source>
        <dbReference type="Proteomes" id="UP001306950"/>
    </source>
</evidence>
<dbReference type="EMBL" id="JAZHPZ010000003">
    <property type="protein sequence ID" value="MEF2965653.1"/>
    <property type="molecule type" value="Genomic_DNA"/>
</dbReference>
<keyword evidence="3" id="KW-1185">Reference proteome</keyword>
<dbReference type="RefSeq" id="WP_331845886.1">
    <property type="nucleotide sequence ID" value="NZ_JAZHPZ010000003.1"/>
</dbReference>
<dbReference type="Gene3D" id="1.10.10.60">
    <property type="entry name" value="Homeodomain-like"/>
    <property type="match status" value="1"/>
</dbReference>